<reference evidence="2 3" key="1">
    <citation type="submission" date="2014-04" db="EMBL/GenBank/DDBJ databases">
        <authorList>
            <consortium name="DOE Joint Genome Institute"/>
            <person name="Kuo A."/>
            <person name="Tarkka M."/>
            <person name="Buscot F."/>
            <person name="Kohler A."/>
            <person name="Nagy L.G."/>
            <person name="Floudas D."/>
            <person name="Copeland A."/>
            <person name="Barry K.W."/>
            <person name="Cichocki N."/>
            <person name="Veneault-Fourrey C."/>
            <person name="LaButti K."/>
            <person name="Lindquist E.A."/>
            <person name="Lipzen A."/>
            <person name="Lundell T."/>
            <person name="Morin E."/>
            <person name="Murat C."/>
            <person name="Sun H."/>
            <person name="Tunlid A."/>
            <person name="Henrissat B."/>
            <person name="Grigoriev I.V."/>
            <person name="Hibbett D.S."/>
            <person name="Martin F."/>
            <person name="Nordberg H.P."/>
            <person name="Cantor M.N."/>
            <person name="Hua S.X."/>
        </authorList>
    </citation>
    <scope>NUCLEOTIDE SEQUENCE [LARGE SCALE GENOMIC DNA]</scope>
    <source>
        <strain evidence="2 3">F 1598</strain>
    </source>
</reference>
<dbReference type="EMBL" id="KN832995">
    <property type="protein sequence ID" value="KIM82220.1"/>
    <property type="molecule type" value="Genomic_DNA"/>
</dbReference>
<feature type="compositionally biased region" description="Polar residues" evidence="1">
    <location>
        <begin position="66"/>
        <end position="76"/>
    </location>
</feature>
<dbReference type="HOGENOM" id="CLU_2484116_0_0_1"/>
<gene>
    <name evidence="2" type="ORF">PILCRDRAFT_8052</name>
</gene>
<evidence type="ECO:0000256" key="1">
    <source>
        <dbReference type="SAM" id="MobiDB-lite"/>
    </source>
</evidence>
<keyword evidence="3" id="KW-1185">Reference proteome</keyword>
<sequence>MPEGAGTNKLWLMDPSKALAPLRFSGALFSVCVSENRSSGAYPPPPRVLVSFLPFSHPTHLYTTTSMDLPPFTSQRRISDARAPQGR</sequence>
<dbReference type="InParanoid" id="A0A0C3FC82"/>
<organism evidence="2 3">
    <name type="scientific">Piloderma croceum (strain F 1598)</name>
    <dbReference type="NCBI Taxonomy" id="765440"/>
    <lineage>
        <taxon>Eukaryota</taxon>
        <taxon>Fungi</taxon>
        <taxon>Dikarya</taxon>
        <taxon>Basidiomycota</taxon>
        <taxon>Agaricomycotina</taxon>
        <taxon>Agaricomycetes</taxon>
        <taxon>Agaricomycetidae</taxon>
        <taxon>Atheliales</taxon>
        <taxon>Atheliaceae</taxon>
        <taxon>Piloderma</taxon>
    </lineage>
</organism>
<protein>
    <submittedName>
        <fullName evidence="2">Uncharacterized protein</fullName>
    </submittedName>
</protein>
<accession>A0A0C3FC82</accession>
<dbReference type="Proteomes" id="UP000054166">
    <property type="component" value="Unassembled WGS sequence"/>
</dbReference>
<name>A0A0C3FC82_PILCF</name>
<evidence type="ECO:0000313" key="2">
    <source>
        <dbReference type="EMBL" id="KIM82220.1"/>
    </source>
</evidence>
<evidence type="ECO:0000313" key="3">
    <source>
        <dbReference type="Proteomes" id="UP000054166"/>
    </source>
</evidence>
<proteinExistence type="predicted"/>
<reference evidence="3" key="2">
    <citation type="submission" date="2015-01" db="EMBL/GenBank/DDBJ databases">
        <title>Evolutionary Origins and Diversification of the Mycorrhizal Mutualists.</title>
        <authorList>
            <consortium name="DOE Joint Genome Institute"/>
            <consortium name="Mycorrhizal Genomics Consortium"/>
            <person name="Kohler A."/>
            <person name="Kuo A."/>
            <person name="Nagy L.G."/>
            <person name="Floudas D."/>
            <person name="Copeland A."/>
            <person name="Barry K.W."/>
            <person name="Cichocki N."/>
            <person name="Veneault-Fourrey C."/>
            <person name="LaButti K."/>
            <person name="Lindquist E.A."/>
            <person name="Lipzen A."/>
            <person name="Lundell T."/>
            <person name="Morin E."/>
            <person name="Murat C."/>
            <person name="Riley R."/>
            <person name="Ohm R."/>
            <person name="Sun H."/>
            <person name="Tunlid A."/>
            <person name="Henrissat B."/>
            <person name="Grigoriev I.V."/>
            <person name="Hibbett D.S."/>
            <person name="Martin F."/>
        </authorList>
    </citation>
    <scope>NUCLEOTIDE SEQUENCE [LARGE SCALE GENOMIC DNA]</scope>
    <source>
        <strain evidence="3">F 1598</strain>
    </source>
</reference>
<dbReference type="AlphaFoldDB" id="A0A0C3FC82"/>
<feature type="region of interest" description="Disordered" evidence="1">
    <location>
        <begin position="66"/>
        <end position="87"/>
    </location>
</feature>